<protein>
    <submittedName>
        <fullName evidence="3">Uncharacterized protein</fullName>
    </submittedName>
</protein>
<evidence type="ECO:0000256" key="2">
    <source>
        <dbReference type="SAM" id="MobiDB-lite"/>
    </source>
</evidence>
<feature type="compositionally biased region" description="Basic and acidic residues" evidence="2">
    <location>
        <begin position="270"/>
        <end position="279"/>
    </location>
</feature>
<comment type="caution">
    <text evidence="3">The sequence shown here is derived from an EMBL/GenBank/DDBJ whole genome shotgun (WGS) entry which is preliminary data.</text>
</comment>
<dbReference type="PANTHER" id="PTHR11955">
    <property type="entry name" value="FATTY ACID BINDING PROTEIN"/>
    <property type="match status" value="1"/>
</dbReference>
<dbReference type="EMBL" id="JACVVK020000012">
    <property type="protein sequence ID" value="KAK7505148.1"/>
    <property type="molecule type" value="Genomic_DNA"/>
</dbReference>
<gene>
    <name evidence="3" type="ORF">BaRGS_00003718</name>
</gene>
<dbReference type="SUPFAM" id="SSF50814">
    <property type="entry name" value="Lipocalins"/>
    <property type="match status" value="2"/>
</dbReference>
<evidence type="ECO:0000313" key="4">
    <source>
        <dbReference type="Proteomes" id="UP001519460"/>
    </source>
</evidence>
<proteinExistence type="inferred from homology"/>
<evidence type="ECO:0000256" key="1">
    <source>
        <dbReference type="ARBA" id="ARBA00008390"/>
    </source>
</evidence>
<sequence length="279" mass="31916">MEQFLGKWKMVPELTEGLEEYFEAMKIPEALRDTMRKYSNMTAEMTKEGDGYVSVIDHGDRKETIRFQLGVPSLLRLEGDRLLSEETVDGKKSCSTPLFYVTTEELRKHTVVKMEPFLGKWKMVPELTEGFKEYAEAMKIPEPIRETMLKNRNVTVEMTKGDDDYVSVINSGDRTETIRFQLGVPVTTNFHGMEVTSLLRLDGDRLVSEDDMMGVKTRSTRYIKGDKFITLPPLASSNSKRRAERVSLFLPVHSLSVGKPHAVPPRWRHPSTEHLRDSG</sequence>
<comment type="similarity">
    <text evidence="1">Belongs to the calycin superfamily. Fatty-acid binding protein (FABP) family.</text>
</comment>
<dbReference type="InterPro" id="IPR012674">
    <property type="entry name" value="Calycin"/>
</dbReference>
<dbReference type="InterPro" id="IPR031259">
    <property type="entry name" value="ILBP"/>
</dbReference>
<evidence type="ECO:0000313" key="3">
    <source>
        <dbReference type="EMBL" id="KAK7505148.1"/>
    </source>
</evidence>
<name>A0ABD0M0A6_9CAEN</name>
<dbReference type="CDD" id="cd00742">
    <property type="entry name" value="FABP"/>
    <property type="match status" value="1"/>
</dbReference>
<keyword evidence="4" id="KW-1185">Reference proteome</keyword>
<dbReference type="Gene3D" id="2.40.128.20">
    <property type="match status" value="2"/>
</dbReference>
<organism evidence="3 4">
    <name type="scientific">Batillaria attramentaria</name>
    <dbReference type="NCBI Taxonomy" id="370345"/>
    <lineage>
        <taxon>Eukaryota</taxon>
        <taxon>Metazoa</taxon>
        <taxon>Spiralia</taxon>
        <taxon>Lophotrochozoa</taxon>
        <taxon>Mollusca</taxon>
        <taxon>Gastropoda</taxon>
        <taxon>Caenogastropoda</taxon>
        <taxon>Sorbeoconcha</taxon>
        <taxon>Cerithioidea</taxon>
        <taxon>Batillariidae</taxon>
        <taxon>Batillaria</taxon>
    </lineage>
</organism>
<feature type="region of interest" description="Disordered" evidence="2">
    <location>
        <begin position="260"/>
        <end position="279"/>
    </location>
</feature>
<accession>A0ABD0M0A6</accession>
<reference evidence="3 4" key="1">
    <citation type="journal article" date="2023" name="Sci. Data">
        <title>Genome assembly of the Korean intertidal mud-creeper Batillaria attramentaria.</title>
        <authorList>
            <person name="Patra A.K."/>
            <person name="Ho P.T."/>
            <person name="Jun S."/>
            <person name="Lee S.J."/>
            <person name="Kim Y."/>
            <person name="Won Y.J."/>
        </authorList>
    </citation>
    <scope>NUCLEOTIDE SEQUENCE [LARGE SCALE GENOMIC DNA]</scope>
    <source>
        <strain evidence="3">Wonlab-2016</strain>
    </source>
</reference>
<dbReference type="AlphaFoldDB" id="A0ABD0M0A6"/>
<dbReference type="GO" id="GO:0008289">
    <property type="term" value="F:lipid binding"/>
    <property type="evidence" value="ECO:0007669"/>
    <property type="project" value="UniProtKB-KW"/>
</dbReference>
<dbReference type="Proteomes" id="UP001519460">
    <property type="component" value="Unassembled WGS sequence"/>
</dbReference>